<dbReference type="CDD" id="cd04301">
    <property type="entry name" value="NAT_SF"/>
    <property type="match status" value="1"/>
</dbReference>
<dbReference type="PIRSF" id="PIRSF000452">
    <property type="entry name" value="6-N-acetyltransf"/>
    <property type="match status" value="1"/>
</dbReference>
<dbReference type="RefSeq" id="WP_410032651.1">
    <property type="nucleotide sequence ID" value="NZ_JBGMEH010000003.1"/>
</dbReference>
<dbReference type="NCBIfam" id="NF043067">
    <property type="entry name" value="AAC_6p_group_E"/>
    <property type="match status" value="1"/>
</dbReference>
<evidence type="ECO:0000256" key="2">
    <source>
        <dbReference type="ARBA" id="ARBA00012888"/>
    </source>
</evidence>
<keyword evidence="5" id="KW-0046">Antibiotic resistance</keyword>
<evidence type="ECO:0000313" key="10">
    <source>
        <dbReference type="EMBL" id="MFO3715900.1"/>
    </source>
</evidence>
<comment type="subunit">
    <text evidence="1">Homodimer.</text>
</comment>
<evidence type="ECO:0000256" key="3">
    <source>
        <dbReference type="ARBA" id="ARBA00017677"/>
    </source>
</evidence>
<dbReference type="InterPro" id="IPR024170">
    <property type="entry name" value="Aminoglycoside_N6-AcTrfrase"/>
</dbReference>
<accession>A0ABW9MVP0</accession>
<proteinExistence type="predicted"/>
<evidence type="ECO:0000256" key="1">
    <source>
        <dbReference type="ARBA" id="ARBA00011738"/>
    </source>
</evidence>
<evidence type="ECO:0000256" key="7">
    <source>
        <dbReference type="ARBA" id="ARBA00029660"/>
    </source>
</evidence>
<name>A0ABW9MVP0_9FIRM</name>
<keyword evidence="6 10" id="KW-0012">Acyltransferase</keyword>
<keyword evidence="4 10" id="KW-0808">Transferase</keyword>
<dbReference type="EMBL" id="JBGMEH010000003">
    <property type="protein sequence ID" value="MFO3715900.1"/>
    <property type="molecule type" value="Genomic_DNA"/>
</dbReference>
<dbReference type="GO" id="GO:0047663">
    <property type="term" value="F:aminoglycoside 6'-N-acetyltransferase activity"/>
    <property type="evidence" value="ECO:0007669"/>
    <property type="project" value="UniProtKB-EC"/>
</dbReference>
<evidence type="ECO:0000313" key="11">
    <source>
        <dbReference type="Proteomes" id="UP001638015"/>
    </source>
</evidence>
<evidence type="ECO:0000256" key="8">
    <source>
        <dbReference type="ARBA" id="ARBA00048923"/>
    </source>
</evidence>
<keyword evidence="11" id="KW-1185">Reference proteome</keyword>
<feature type="domain" description="N-acetyltransferase" evidence="9">
    <location>
        <begin position="3"/>
        <end position="147"/>
    </location>
</feature>
<organism evidence="10 11">
    <name type="scientific">Anaerococcus cruorum</name>
    <dbReference type="NCBI Taxonomy" id="3115617"/>
    <lineage>
        <taxon>Bacteria</taxon>
        <taxon>Bacillati</taxon>
        <taxon>Bacillota</taxon>
        <taxon>Tissierellia</taxon>
        <taxon>Tissierellales</taxon>
        <taxon>Peptoniphilaceae</taxon>
        <taxon>Anaerococcus</taxon>
    </lineage>
</organism>
<dbReference type="Pfam" id="PF00583">
    <property type="entry name" value="Acetyltransf_1"/>
    <property type="match status" value="1"/>
</dbReference>
<protein>
    <recommendedName>
        <fullName evidence="3">Aminoglycoside N(6')-acetyltransferase type 1</fullName>
        <ecNumber evidence="2">2.3.1.82</ecNumber>
    </recommendedName>
    <alternativeName>
        <fullName evidence="7">Aminoglycoside resistance protein</fullName>
    </alternativeName>
</protein>
<dbReference type="InterPro" id="IPR000182">
    <property type="entry name" value="GNAT_dom"/>
</dbReference>
<dbReference type="PROSITE" id="PS51186">
    <property type="entry name" value="GNAT"/>
    <property type="match status" value="1"/>
</dbReference>
<gene>
    <name evidence="10" type="primary">aac(6')</name>
    <name evidence="10" type="ORF">ACCQ40_03725</name>
</gene>
<dbReference type="SUPFAM" id="SSF55729">
    <property type="entry name" value="Acyl-CoA N-acyltransferases (Nat)"/>
    <property type="match status" value="1"/>
</dbReference>
<comment type="catalytic activity">
    <reaction evidence="8">
        <text>kanamycin B + acetyl-CoA = N(6')-acetylkanamycin B + CoA + H(+)</text>
        <dbReference type="Rhea" id="RHEA:16449"/>
        <dbReference type="ChEBI" id="CHEBI:15378"/>
        <dbReference type="ChEBI" id="CHEBI:57287"/>
        <dbReference type="ChEBI" id="CHEBI:57288"/>
        <dbReference type="ChEBI" id="CHEBI:58390"/>
        <dbReference type="ChEBI" id="CHEBI:58549"/>
        <dbReference type="EC" id="2.3.1.82"/>
    </reaction>
</comment>
<dbReference type="Proteomes" id="UP001638015">
    <property type="component" value="Unassembled WGS sequence"/>
</dbReference>
<dbReference type="InterPro" id="IPR016181">
    <property type="entry name" value="Acyl_CoA_acyltransferase"/>
</dbReference>
<sequence>MEELIKESNKQDAKILAKMASEIWDNDSLDDLTNEFIDMADDSNSICFIKYIDEKPVAFANASLRYDYVEGTETSPVGYLEGIYVEEEYRKQNIARELVKTCESWAKDMGCKEFASDCELTNLDSLAFHLAIGFSEVNRIICFKKDI</sequence>
<dbReference type="Gene3D" id="3.40.630.30">
    <property type="match status" value="1"/>
</dbReference>
<comment type="caution">
    <text evidence="10">The sequence shown here is derived from an EMBL/GenBank/DDBJ whole genome shotgun (WGS) entry which is preliminary data.</text>
</comment>
<reference evidence="10 11" key="1">
    <citation type="journal article" date="2025" name="Anaerobe">
        <title>Description of Anaerococcus kampingiae sp. nov., Anaerococcus groningensis sp. nov., Anaerococcus martiniensis sp. nov., and Anaerococcus cruorum sp. nov., isolated from human clinical specimens.</title>
        <authorList>
            <person name="Boiten K.E."/>
            <person name="Meijer J."/>
            <person name="van Wezel E.M."/>
            <person name="Veloo A.C.M."/>
        </authorList>
    </citation>
    <scope>NUCLEOTIDE SEQUENCE [LARGE SCALE GENOMIC DNA]</scope>
    <source>
        <strain evidence="10 11">ENR1039</strain>
    </source>
</reference>
<evidence type="ECO:0000256" key="4">
    <source>
        <dbReference type="ARBA" id="ARBA00022679"/>
    </source>
</evidence>
<dbReference type="EC" id="2.3.1.82" evidence="2"/>
<evidence type="ECO:0000256" key="6">
    <source>
        <dbReference type="ARBA" id="ARBA00023315"/>
    </source>
</evidence>
<evidence type="ECO:0000256" key="5">
    <source>
        <dbReference type="ARBA" id="ARBA00023251"/>
    </source>
</evidence>
<evidence type="ECO:0000259" key="9">
    <source>
        <dbReference type="PROSITE" id="PS51186"/>
    </source>
</evidence>